<sequence length="155" mass="16510">MVNKIAALALAGSLFALPSMAQDYNQRPTFGTMDLTTNFQPDPRSIDVTAGGNINSERLGNGCTGSIANAPDVRLNYQAGRFPLYISVQSDADTTLVVNLPDGSWVCNDDLVDLNPGVVLDRPVSGQYDIWIGVFGGGTGVPARLSISEIPPQRR</sequence>
<dbReference type="EMBL" id="JAHCDA010000003">
    <property type="protein sequence ID" value="MBS7812456.1"/>
    <property type="molecule type" value="Genomic_DNA"/>
</dbReference>
<feature type="signal peptide" evidence="1">
    <location>
        <begin position="1"/>
        <end position="21"/>
    </location>
</feature>
<feature type="chain" id="PRO_5047251867" description="Peptidase S1" evidence="1">
    <location>
        <begin position="22"/>
        <end position="155"/>
    </location>
</feature>
<evidence type="ECO:0000313" key="3">
    <source>
        <dbReference type="Proteomes" id="UP000766336"/>
    </source>
</evidence>
<proteinExistence type="predicted"/>
<evidence type="ECO:0000256" key="1">
    <source>
        <dbReference type="SAM" id="SignalP"/>
    </source>
</evidence>
<keyword evidence="3" id="KW-1185">Reference proteome</keyword>
<reference evidence="2 3" key="1">
    <citation type="submission" date="2021-05" db="EMBL/GenBank/DDBJ databases">
        <title>Roseococcus sp. XZZS9, whole genome shotgun sequencing project.</title>
        <authorList>
            <person name="Zhao G."/>
            <person name="Shen L."/>
        </authorList>
    </citation>
    <scope>NUCLEOTIDE SEQUENCE [LARGE SCALE GENOMIC DNA]</scope>
    <source>
        <strain evidence="2 3">XZZS9</strain>
    </source>
</reference>
<gene>
    <name evidence="2" type="ORF">KHU32_16010</name>
</gene>
<organism evidence="2 3">
    <name type="scientific">Roseococcus pinisoli</name>
    <dbReference type="NCBI Taxonomy" id="2835040"/>
    <lineage>
        <taxon>Bacteria</taxon>
        <taxon>Pseudomonadati</taxon>
        <taxon>Pseudomonadota</taxon>
        <taxon>Alphaproteobacteria</taxon>
        <taxon>Acetobacterales</taxon>
        <taxon>Roseomonadaceae</taxon>
        <taxon>Roseococcus</taxon>
    </lineage>
</organism>
<keyword evidence="1" id="KW-0732">Signal</keyword>
<dbReference type="Proteomes" id="UP000766336">
    <property type="component" value="Unassembled WGS sequence"/>
</dbReference>
<dbReference type="RefSeq" id="WP_213671162.1">
    <property type="nucleotide sequence ID" value="NZ_JAHCDA010000003.1"/>
</dbReference>
<protein>
    <recommendedName>
        <fullName evidence="4">Peptidase S1</fullName>
    </recommendedName>
</protein>
<name>A0ABS5QGJ6_9PROT</name>
<accession>A0ABS5QGJ6</accession>
<evidence type="ECO:0000313" key="2">
    <source>
        <dbReference type="EMBL" id="MBS7812456.1"/>
    </source>
</evidence>
<evidence type="ECO:0008006" key="4">
    <source>
        <dbReference type="Google" id="ProtNLM"/>
    </source>
</evidence>
<comment type="caution">
    <text evidence="2">The sequence shown here is derived from an EMBL/GenBank/DDBJ whole genome shotgun (WGS) entry which is preliminary data.</text>
</comment>